<keyword evidence="2" id="KW-0732">Signal</keyword>
<accession>A0AAD5QZX4</accession>
<evidence type="ECO:0000256" key="2">
    <source>
        <dbReference type="SAM" id="SignalP"/>
    </source>
</evidence>
<dbReference type="InterPro" id="IPR003677">
    <property type="entry name" value="ANIS5_cation-bd"/>
</dbReference>
<dbReference type="InterPro" id="IPR052823">
    <property type="entry name" value="SXP/RAL-2_related"/>
</dbReference>
<keyword evidence="5" id="KW-1185">Reference proteome</keyword>
<dbReference type="Pfam" id="PF02520">
    <property type="entry name" value="ANIS5_cation-bd"/>
    <property type="match status" value="1"/>
</dbReference>
<feature type="domain" description="SXP/RAL-2 family protein Ani s 5-like cation-binding" evidence="3">
    <location>
        <begin position="49"/>
        <end position="155"/>
    </location>
</feature>
<dbReference type="EMBL" id="JAHQIW010005731">
    <property type="protein sequence ID" value="KAJ1366962.1"/>
    <property type="molecule type" value="Genomic_DNA"/>
</dbReference>
<dbReference type="PANTHER" id="PTHR21593">
    <property type="entry name" value="PRION-LIKE- Q/N-RICH -DOMAIN-BEARING PROTEIN PROTEIN"/>
    <property type="match status" value="1"/>
</dbReference>
<protein>
    <recommendedName>
        <fullName evidence="3">SXP/RAL-2 family protein Ani s 5-like cation-binding domain-containing protein</fullName>
    </recommendedName>
</protein>
<dbReference type="Proteomes" id="UP001196413">
    <property type="component" value="Unassembled WGS sequence"/>
</dbReference>
<organism evidence="4 5">
    <name type="scientific">Parelaphostrongylus tenuis</name>
    <name type="common">Meningeal worm</name>
    <dbReference type="NCBI Taxonomy" id="148309"/>
    <lineage>
        <taxon>Eukaryota</taxon>
        <taxon>Metazoa</taxon>
        <taxon>Ecdysozoa</taxon>
        <taxon>Nematoda</taxon>
        <taxon>Chromadorea</taxon>
        <taxon>Rhabditida</taxon>
        <taxon>Rhabditina</taxon>
        <taxon>Rhabditomorpha</taxon>
        <taxon>Strongyloidea</taxon>
        <taxon>Metastrongylidae</taxon>
        <taxon>Parelaphostrongylus</taxon>
    </lineage>
</organism>
<evidence type="ECO:0000313" key="4">
    <source>
        <dbReference type="EMBL" id="KAJ1366962.1"/>
    </source>
</evidence>
<comment type="caution">
    <text evidence="4">The sequence shown here is derived from an EMBL/GenBank/DDBJ whole genome shotgun (WGS) entry which is preliminary data.</text>
</comment>
<evidence type="ECO:0000259" key="3">
    <source>
        <dbReference type="Pfam" id="PF02520"/>
    </source>
</evidence>
<sequence>MFSVFVIFAISAIVWCGGYDKGDFNILQGHGRPKREPPPPYLGSVTEQARNEYFAIMSNMNQTIAQQKQNVLIWAQKNGIEKQVQEYDSVMTKLRNELKNNITNFVSQLPSAAQQYAALMVDENQTSAEQFKKLQDLCSQNPQQCSVLRVAMEQFKPRQQGDIMGQPMMEGQGGPEGHNNYRPQWNSNADEQAGNRDHGMNPDN</sequence>
<reference evidence="4" key="1">
    <citation type="submission" date="2021-06" db="EMBL/GenBank/DDBJ databases">
        <title>Parelaphostrongylus tenuis whole genome reference sequence.</title>
        <authorList>
            <person name="Garwood T.J."/>
            <person name="Larsen P.A."/>
            <person name="Fountain-Jones N.M."/>
            <person name="Garbe J.R."/>
            <person name="Macchietto M.G."/>
            <person name="Kania S.A."/>
            <person name="Gerhold R.W."/>
            <person name="Richards J.E."/>
            <person name="Wolf T.M."/>
        </authorList>
    </citation>
    <scope>NUCLEOTIDE SEQUENCE</scope>
    <source>
        <strain evidence="4">MNPRO001-30</strain>
        <tissue evidence="4">Meninges</tissue>
    </source>
</reference>
<dbReference type="PANTHER" id="PTHR21593:SF36">
    <property type="entry name" value="DUF148 DOMAIN-CONTAINING PROTEIN-RELATED"/>
    <property type="match status" value="1"/>
</dbReference>
<feature type="chain" id="PRO_5042229706" description="SXP/RAL-2 family protein Ani s 5-like cation-binding domain-containing protein" evidence="2">
    <location>
        <begin position="17"/>
        <end position="204"/>
    </location>
</feature>
<evidence type="ECO:0000256" key="1">
    <source>
        <dbReference type="SAM" id="MobiDB-lite"/>
    </source>
</evidence>
<feature type="compositionally biased region" description="Polar residues" evidence="1">
    <location>
        <begin position="181"/>
        <end position="190"/>
    </location>
</feature>
<feature type="signal peptide" evidence="2">
    <location>
        <begin position="1"/>
        <end position="16"/>
    </location>
</feature>
<evidence type="ECO:0000313" key="5">
    <source>
        <dbReference type="Proteomes" id="UP001196413"/>
    </source>
</evidence>
<feature type="compositionally biased region" description="Basic and acidic residues" evidence="1">
    <location>
        <begin position="193"/>
        <end position="204"/>
    </location>
</feature>
<name>A0AAD5QZX4_PARTN</name>
<feature type="region of interest" description="Disordered" evidence="1">
    <location>
        <begin position="165"/>
        <end position="204"/>
    </location>
</feature>
<gene>
    <name evidence="4" type="ORF">KIN20_027782</name>
</gene>
<dbReference type="AlphaFoldDB" id="A0AAD5QZX4"/>
<proteinExistence type="predicted"/>